<keyword evidence="3" id="KW-1185">Reference proteome</keyword>
<evidence type="ECO:0000313" key="3">
    <source>
        <dbReference type="Proteomes" id="UP000596739"/>
    </source>
</evidence>
<dbReference type="InterPro" id="IPR051801">
    <property type="entry name" value="GH28_Enzymes"/>
</dbReference>
<feature type="domain" description="3-keto-alpha-glucoside-1,2-lyase/3-keto-2-hydroxy-glucal hydratase" evidence="1">
    <location>
        <begin position="529"/>
        <end position="689"/>
    </location>
</feature>
<dbReference type="Proteomes" id="UP000596739">
    <property type="component" value="Unassembled WGS sequence"/>
</dbReference>
<dbReference type="Pfam" id="PF06439">
    <property type="entry name" value="3keto-disac_hyd"/>
    <property type="match status" value="1"/>
</dbReference>
<dbReference type="InterPro" id="IPR013320">
    <property type="entry name" value="ConA-like_dom_sf"/>
</dbReference>
<reference evidence="3" key="1">
    <citation type="submission" date="2021-01" db="EMBL/GenBank/DDBJ databases">
        <title>Genome public.</title>
        <authorList>
            <person name="Liu C."/>
            <person name="Sun Q."/>
        </authorList>
    </citation>
    <scope>NUCLEOTIDE SEQUENCE [LARGE SCALE GENOMIC DNA]</scope>
    <source>
        <strain evidence="3">YIM B02505</strain>
    </source>
</reference>
<dbReference type="SUPFAM" id="SSF51126">
    <property type="entry name" value="Pectin lyase-like"/>
    <property type="match status" value="1"/>
</dbReference>
<sequence>MFNRKVINIFLFLVVLISTSLIIPKTVFAASTIQSYAMPSIYKASSAFSVKADNTNIPVISYVSQYDYSEFSFSGTVNIEVTASENINSYSISPMAKNITGTVSGNKLTFTLSTSTYVIVKINDMKKLVIAADPLETNIPASSGAGIYNVTSSKYNADKTGTSMATKAIQGAIDDAHNAGGGTVYVPAGVYKCGNLTLKSNVTFYLAGGSVIVGTGNGADYITDFNKSSLSKDGTYFIRTTEGSHDITIRGRGTIDGKGIDMRVNSNFLNNLLVPLATTNFTFDGIIMRDGGFWAFMPVRSKNVMIKNYKAFQSFDYLEADCFDANECQNVTVSHAIGLSDDDTFSTKTWMQTGMSSGWPGTVQNLDTVTFDDCLAWSKCVAFKIGMGTYQLQKNVNFKNSYVYQCSRALVVDHSYGTPAVQDVTFDNIDVERCDMTQFGNHWFSVGTSTSGPVNNVTFKNCNIRSTGGKNSYISGHDSTGTIDGVTFSNVRVLGKVATSLSDLNATQGSNVSNIRFSNSSTTILSDNFEDGDTSGWTSNSGSWSVATDGSNVLNQNATATSFITRGTAWTNYAYQAEAKLPITNANAGILFRVQDSNNYYMYRINGSTNSLELYKCVAGTLTQVSSTPFTVSSNQWYIIKAVVNGNNIKGYVNGRLLTDWTNPNTELTSGKIGFRTTSANVAFDDVLVTQ</sequence>
<accession>A0ABS1EK43</accession>
<dbReference type="InterPro" id="IPR011050">
    <property type="entry name" value="Pectin_lyase_fold/virulence"/>
</dbReference>
<dbReference type="SUPFAM" id="SSF49899">
    <property type="entry name" value="Concanavalin A-like lectins/glucanases"/>
    <property type="match status" value="1"/>
</dbReference>
<dbReference type="InterPro" id="IPR010496">
    <property type="entry name" value="AL/BT2_dom"/>
</dbReference>
<comment type="caution">
    <text evidence="2">The sequence shown here is derived from an EMBL/GenBank/DDBJ whole genome shotgun (WGS) entry which is preliminary data.</text>
</comment>
<dbReference type="Gene3D" id="2.160.20.10">
    <property type="entry name" value="Single-stranded right-handed beta-helix, Pectin lyase-like"/>
    <property type="match status" value="1"/>
</dbReference>
<organism evidence="2 3">
    <name type="scientific">Clostridium yunnanense</name>
    <dbReference type="NCBI Taxonomy" id="2800325"/>
    <lineage>
        <taxon>Bacteria</taxon>
        <taxon>Bacillati</taxon>
        <taxon>Bacillota</taxon>
        <taxon>Clostridia</taxon>
        <taxon>Eubacteriales</taxon>
        <taxon>Clostridiaceae</taxon>
        <taxon>Clostridium</taxon>
    </lineage>
</organism>
<dbReference type="Gene3D" id="2.60.120.560">
    <property type="entry name" value="Exo-inulinase, domain 1"/>
    <property type="match status" value="1"/>
</dbReference>
<gene>
    <name evidence="2" type="ORF">JHL18_03675</name>
</gene>
<dbReference type="PANTHER" id="PTHR31339">
    <property type="entry name" value="PECTIN LYASE-RELATED"/>
    <property type="match status" value="1"/>
</dbReference>
<dbReference type="RefSeq" id="WP_200266284.1">
    <property type="nucleotide sequence ID" value="NZ_JAENHN010000010.1"/>
</dbReference>
<evidence type="ECO:0000259" key="1">
    <source>
        <dbReference type="Pfam" id="PF06439"/>
    </source>
</evidence>
<dbReference type="EMBL" id="JAENHN010000010">
    <property type="protein sequence ID" value="MBK1809738.1"/>
    <property type="molecule type" value="Genomic_DNA"/>
</dbReference>
<protein>
    <submittedName>
        <fullName evidence="2">DUF1080 domain-containing protein</fullName>
    </submittedName>
</protein>
<proteinExistence type="predicted"/>
<dbReference type="PANTHER" id="PTHR31339:SF9">
    <property type="entry name" value="PLASMIN AND FIBRONECTIN-BINDING PROTEIN A"/>
    <property type="match status" value="1"/>
</dbReference>
<name>A0ABS1EK43_9CLOT</name>
<evidence type="ECO:0000313" key="2">
    <source>
        <dbReference type="EMBL" id="MBK1809738.1"/>
    </source>
</evidence>
<dbReference type="InterPro" id="IPR012334">
    <property type="entry name" value="Pectin_lyas_fold"/>
</dbReference>